<dbReference type="EMBL" id="JAQQLI010000019">
    <property type="protein sequence ID" value="MDC7786701.1"/>
    <property type="molecule type" value="Genomic_DNA"/>
</dbReference>
<organism evidence="2 3">
    <name type="scientific">Rhodoplanes tepidamans</name>
    <name type="common">Rhodoplanes cryptolactis</name>
    <dbReference type="NCBI Taxonomy" id="200616"/>
    <lineage>
        <taxon>Bacteria</taxon>
        <taxon>Pseudomonadati</taxon>
        <taxon>Pseudomonadota</taxon>
        <taxon>Alphaproteobacteria</taxon>
        <taxon>Hyphomicrobiales</taxon>
        <taxon>Nitrobacteraceae</taxon>
        <taxon>Rhodoplanes</taxon>
    </lineage>
</organism>
<keyword evidence="3" id="KW-1185">Reference proteome</keyword>
<reference evidence="2" key="2">
    <citation type="submission" date="2023-02" db="EMBL/GenBank/DDBJ databases">
        <authorList>
            <person name="Rayyan A."/>
            <person name="Meyer T."/>
            <person name="Kyndt J.A."/>
        </authorList>
    </citation>
    <scope>NUCLEOTIDE SEQUENCE</scope>
    <source>
        <strain evidence="2">DSM 9987</strain>
    </source>
</reference>
<name>A0ABT5JAS9_RHOTP</name>
<evidence type="ECO:0000313" key="3">
    <source>
        <dbReference type="Proteomes" id="UP001165652"/>
    </source>
</evidence>
<sequence>MTLRSLREVAHLRLSLPTDQGWVKDHAVLPVGYSELHLCAHSFPVVVRFVAARPMLGLLVDARYLARPPLDADGRWQAGYMPIAVRCHPFHLRQGSGDPLDEVTLREDAGVLDPQGPVEIARDGRPGPQIAAIHKLLVTLAAGQAGFPAALDRLMIADLLVPLRLPAADGEAAPSRGDAPQFFTVDHGRFSTLKNGALAAMARHDLRSIEIATAAVFSQRLLARGALPEPDETSEPAPPPLDRQLQQMVDVDRFPLALDDGLLFWPEDIGFAREPDPEATPAGPPPGSALAERAGEAVDQR</sequence>
<comment type="caution">
    <text evidence="2">The sequence shown here is derived from an EMBL/GenBank/DDBJ whole genome shotgun (WGS) entry which is preliminary data.</text>
</comment>
<protein>
    <submittedName>
        <fullName evidence="2">SapC family protein</fullName>
    </submittedName>
</protein>
<feature type="region of interest" description="Disordered" evidence="1">
    <location>
        <begin position="269"/>
        <end position="301"/>
    </location>
</feature>
<dbReference type="Pfam" id="PF07277">
    <property type="entry name" value="SapC"/>
    <property type="match status" value="1"/>
</dbReference>
<dbReference type="InterPro" id="IPR010836">
    <property type="entry name" value="SapC"/>
</dbReference>
<gene>
    <name evidence="2" type="ORF">PQJ73_13485</name>
</gene>
<dbReference type="RefSeq" id="WP_272777549.1">
    <property type="nucleotide sequence ID" value="NZ_JAQQLI010000019.1"/>
</dbReference>
<accession>A0ABT5JAS9</accession>
<dbReference type="Proteomes" id="UP001165652">
    <property type="component" value="Unassembled WGS sequence"/>
</dbReference>
<proteinExistence type="predicted"/>
<evidence type="ECO:0000256" key="1">
    <source>
        <dbReference type="SAM" id="MobiDB-lite"/>
    </source>
</evidence>
<reference evidence="2" key="1">
    <citation type="journal article" date="2023" name="Microbiol Resour">
        <title>Genome Sequences of Rhodoplanes serenus and Two Thermotolerant Strains, Rhodoplanes tepidamans and 'Rhodoplanes cryptolactis,' Further Refine the Genus.</title>
        <authorList>
            <person name="Rayyan A.A."/>
            <person name="Kyndt J.A."/>
        </authorList>
    </citation>
    <scope>NUCLEOTIDE SEQUENCE</scope>
    <source>
        <strain evidence="2">DSM 9987</strain>
    </source>
</reference>
<evidence type="ECO:0000313" key="2">
    <source>
        <dbReference type="EMBL" id="MDC7786701.1"/>
    </source>
</evidence>